<dbReference type="Proteomes" id="UP000177053">
    <property type="component" value="Unassembled WGS sequence"/>
</dbReference>
<name>A0A1F7X6J4_9BACT</name>
<keyword evidence="1" id="KW-0812">Transmembrane</keyword>
<accession>A0A1F7X6J4</accession>
<reference evidence="2 3" key="1">
    <citation type="journal article" date="2016" name="Nat. Commun.">
        <title>Thousands of microbial genomes shed light on interconnected biogeochemical processes in an aquifer system.</title>
        <authorList>
            <person name="Anantharaman K."/>
            <person name="Brown C.T."/>
            <person name="Hug L.A."/>
            <person name="Sharon I."/>
            <person name="Castelle C.J."/>
            <person name="Probst A.J."/>
            <person name="Thomas B.C."/>
            <person name="Singh A."/>
            <person name="Wilkins M.J."/>
            <person name="Karaoz U."/>
            <person name="Brodie E.L."/>
            <person name="Williams K.H."/>
            <person name="Hubbard S.S."/>
            <person name="Banfield J.F."/>
        </authorList>
    </citation>
    <scope>NUCLEOTIDE SEQUENCE [LARGE SCALE GENOMIC DNA]</scope>
</reference>
<evidence type="ECO:0000256" key="1">
    <source>
        <dbReference type="SAM" id="Phobius"/>
    </source>
</evidence>
<keyword evidence="1" id="KW-0472">Membrane</keyword>
<evidence type="ECO:0000313" key="2">
    <source>
        <dbReference type="EMBL" id="OGM10704.1"/>
    </source>
</evidence>
<protein>
    <submittedName>
        <fullName evidence="2">Uncharacterized protein</fullName>
    </submittedName>
</protein>
<proteinExistence type="predicted"/>
<organism evidence="2 3">
    <name type="scientific">Candidatus Woesebacteria bacterium RBG_16_34_12</name>
    <dbReference type="NCBI Taxonomy" id="1802480"/>
    <lineage>
        <taxon>Bacteria</taxon>
        <taxon>Candidatus Woeseibacteriota</taxon>
    </lineage>
</organism>
<evidence type="ECO:0000313" key="3">
    <source>
        <dbReference type="Proteomes" id="UP000177053"/>
    </source>
</evidence>
<comment type="caution">
    <text evidence="2">The sequence shown here is derived from an EMBL/GenBank/DDBJ whole genome shotgun (WGS) entry which is preliminary data.</text>
</comment>
<dbReference type="EMBL" id="MGFS01000032">
    <property type="protein sequence ID" value="OGM10704.1"/>
    <property type="molecule type" value="Genomic_DNA"/>
</dbReference>
<feature type="transmembrane region" description="Helical" evidence="1">
    <location>
        <begin position="6"/>
        <end position="25"/>
    </location>
</feature>
<keyword evidence="1" id="KW-1133">Transmembrane helix</keyword>
<sequence length="331" mass="36205">MKRNGFVPIVILVLTGLVIVGYFVFKKYLPKTQNVTTPSQVSIQGVPKKSASAITSPPSSMEGINTHMEVYGQDADPNMITLGPKLGINPEKPGYATKHSMAWELKIPGTPVLAPIDMKLVGFQNNSFYRITEGQNTVRTDDLVLFFESASPDWPGMIIYVYHLSSSPLLPGQNINPDCSAVMEPRGENIQAQGHLFMGNMDYVADKGNAAACEALIGYTVKRGELIGFAGTVPTPDGVGTHSFVDIGFKVSDTSENPLFGLKGTDASGERHVQTGNPYLHWVQPGLFFYWKSYIPDANFPSGVLAYPFEADGYQLPTEQHDVNFKYSSKK</sequence>
<dbReference type="AlphaFoldDB" id="A0A1F7X6J4"/>
<gene>
    <name evidence="2" type="ORF">A2Z22_05350</name>
</gene>